<dbReference type="EMBL" id="CSBK01001732">
    <property type="protein sequence ID" value="COZ07774.1"/>
    <property type="molecule type" value="Genomic_DNA"/>
</dbReference>
<accession>A0A654TDT9</accession>
<evidence type="ECO:0000256" key="1">
    <source>
        <dbReference type="SAM" id="SignalP"/>
    </source>
</evidence>
<dbReference type="AlphaFoldDB" id="A0A654TDT9"/>
<feature type="chain" id="PRO_5038244372" evidence="1">
    <location>
        <begin position="23"/>
        <end position="78"/>
    </location>
</feature>
<proteinExistence type="predicted"/>
<evidence type="ECO:0000313" key="5">
    <source>
        <dbReference type="Proteomes" id="UP000048289"/>
    </source>
</evidence>
<dbReference type="Proteomes" id="UP000039021">
    <property type="component" value="Unassembled WGS sequence"/>
</dbReference>
<gene>
    <name evidence="2" type="ORF">ERS007681_03763</name>
    <name evidence="3" type="ORF">ERS007739_03365</name>
</gene>
<evidence type="ECO:0000313" key="3">
    <source>
        <dbReference type="EMBL" id="COZ07774.1"/>
    </source>
</evidence>
<feature type="signal peptide" evidence="1">
    <location>
        <begin position="1"/>
        <end position="22"/>
    </location>
</feature>
<organism evidence="2 5">
    <name type="scientific">Mycobacterium tuberculosis</name>
    <dbReference type="NCBI Taxonomy" id="1773"/>
    <lineage>
        <taxon>Bacteria</taxon>
        <taxon>Bacillati</taxon>
        <taxon>Actinomycetota</taxon>
        <taxon>Actinomycetes</taxon>
        <taxon>Mycobacteriales</taxon>
        <taxon>Mycobacteriaceae</taxon>
        <taxon>Mycobacterium</taxon>
        <taxon>Mycobacterium tuberculosis complex</taxon>
    </lineage>
</organism>
<keyword evidence="1" id="KW-0732">Signal</keyword>
<dbReference type="Proteomes" id="UP000048289">
    <property type="component" value="Unassembled WGS sequence"/>
</dbReference>
<sequence length="78" mass="8411">MPWYTPPNSVAAAMHAPAMAWAALAPQYASTWAWVYRPRTFVGTSLDASASAVISLDSSRASVRLPAHICAKLSHKLQ</sequence>
<reference evidence="3" key="2">
    <citation type="submission" date="2015-03" db="EMBL/GenBank/DDBJ databases">
        <authorList>
            <consortium name="Pathogen Informatics"/>
            <person name="Murphy D."/>
        </authorList>
    </citation>
    <scope>NUCLEOTIDE SEQUENCE</scope>
    <source>
        <strain evidence="3">N09902308</strain>
    </source>
</reference>
<evidence type="ECO:0000313" key="2">
    <source>
        <dbReference type="EMBL" id="CFE45098.1"/>
    </source>
</evidence>
<evidence type="ECO:0000313" key="4">
    <source>
        <dbReference type="Proteomes" id="UP000039021"/>
    </source>
</evidence>
<reference evidence="4 5" key="1">
    <citation type="submission" date="2015-03" db="EMBL/GenBank/DDBJ databases">
        <authorList>
            <consortium name="Pathogen Informatics"/>
        </authorList>
    </citation>
    <scope>NUCLEOTIDE SEQUENCE [LARGE SCALE GENOMIC DNA]</scope>
    <source>
        <strain evidence="2 5">G09901357</strain>
        <strain evidence="4">N09902308</strain>
    </source>
</reference>
<protein>
    <submittedName>
        <fullName evidence="2">Uncharacterized protein</fullName>
    </submittedName>
</protein>
<name>A0A654TDT9_MYCTX</name>
<dbReference type="EMBL" id="CFOE01000721">
    <property type="protein sequence ID" value="CFE45098.1"/>
    <property type="molecule type" value="Genomic_DNA"/>
</dbReference>